<dbReference type="PANTHER" id="PTHR13355:SF11">
    <property type="entry name" value="GLUCOSAMINE 6-PHOSPHATE N-ACETYLTRANSFERASE"/>
    <property type="match status" value="1"/>
</dbReference>
<keyword evidence="2" id="KW-0808">Transferase</keyword>
<comment type="caution">
    <text evidence="2">The sequence shown here is derived from an EMBL/GenBank/DDBJ whole genome shotgun (WGS) entry which is preliminary data.</text>
</comment>
<dbReference type="EMBL" id="MDER01000070">
    <property type="protein sequence ID" value="ODP26924.1"/>
    <property type="molecule type" value="Genomic_DNA"/>
</dbReference>
<protein>
    <submittedName>
        <fullName evidence="2">Putative acetyltransferase</fullName>
        <ecNumber evidence="2">2.3.1.-</ecNumber>
    </submittedName>
</protein>
<keyword evidence="2" id="KW-0012">Acyltransferase</keyword>
<reference evidence="2 3" key="1">
    <citation type="submission" date="2016-08" db="EMBL/GenBank/DDBJ databases">
        <title>Genome sequencing of Paenibacillus sp. TI45-13ar, isolated from Korean traditional nuruk.</title>
        <authorList>
            <person name="Kim S.-J."/>
        </authorList>
    </citation>
    <scope>NUCLEOTIDE SEQUENCE [LARGE SCALE GENOMIC DNA]</scope>
    <source>
        <strain evidence="2 3">TI45-13ar</strain>
    </source>
</reference>
<dbReference type="EC" id="2.3.1.-" evidence="2"/>
<dbReference type="Gene3D" id="3.40.630.30">
    <property type="match status" value="1"/>
</dbReference>
<dbReference type="InterPro" id="IPR039143">
    <property type="entry name" value="GNPNAT1-like"/>
</dbReference>
<organism evidence="2 3">
    <name type="scientific">Paenibacillus nuruki</name>
    <dbReference type="NCBI Taxonomy" id="1886670"/>
    <lineage>
        <taxon>Bacteria</taxon>
        <taxon>Bacillati</taxon>
        <taxon>Bacillota</taxon>
        <taxon>Bacilli</taxon>
        <taxon>Bacillales</taxon>
        <taxon>Paenibacillaceae</taxon>
        <taxon>Paenibacillus</taxon>
    </lineage>
</organism>
<dbReference type="Pfam" id="PF13673">
    <property type="entry name" value="Acetyltransf_10"/>
    <property type="match status" value="1"/>
</dbReference>
<dbReference type="InterPro" id="IPR000182">
    <property type="entry name" value="GNAT_dom"/>
</dbReference>
<gene>
    <name evidence="2" type="ORF">PTI45_03653</name>
</gene>
<feature type="domain" description="N-acetyltransferase" evidence="1">
    <location>
        <begin position="4"/>
        <end position="150"/>
    </location>
</feature>
<dbReference type="CDD" id="cd04301">
    <property type="entry name" value="NAT_SF"/>
    <property type="match status" value="1"/>
</dbReference>
<evidence type="ECO:0000313" key="3">
    <source>
        <dbReference type="Proteomes" id="UP000094578"/>
    </source>
</evidence>
<dbReference type="Proteomes" id="UP000094578">
    <property type="component" value="Unassembled WGS sequence"/>
</dbReference>
<proteinExistence type="predicted"/>
<dbReference type="RefSeq" id="WP_069328999.1">
    <property type="nucleotide sequence ID" value="NZ_MDER01000070.1"/>
</dbReference>
<dbReference type="STRING" id="1886670.PTI45_03653"/>
<dbReference type="AlphaFoldDB" id="A0A1E3KZP1"/>
<dbReference type="SUPFAM" id="SSF55729">
    <property type="entry name" value="Acyl-CoA N-acyltransferases (Nat)"/>
    <property type="match status" value="1"/>
</dbReference>
<evidence type="ECO:0000313" key="2">
    <source>
        <dbReference type="EMBL" id="ODP26924.1"/>
    </source>
</evidence>
<evidence type="ECO:0000259" key="1">
    <source>
        <dbReference type="PROSITE" id="PS51186"/>
    </source>
</evidence>
<sequence>MAIEVIRVQTQQQLEECLKIRKQVFVVEQKVPESREIDQYDHLPNDGVAYHFLLQKDGESIAAGRMIRYENGAAKMQRIAVLPGYRRGGYGKSILLGMENYARQNGFEKALLDSQCQAEGFYNKMGYITISEEPFDDAGIAHVSMKKQLVVTI</sequence>
<dbReference type="PROSITE" id="PS51186">
    <property type="entry name" value="GNAT"/>
    <property type="match status" value="1"/>
</dbReference>
<dbReference type="PANTHER" id="PTHR13355">
    <property type="entry name" value="GLUCOSAMINE 6-PHOSPHATE N-ACETYLTRANSFERASE"/>
    <property type="match status" value="1"/>
</dbReference>
<keyword evidence="3" id="KW-1185">Reference proteome</keyword>
<name>A0A1E3KZP1_9BACL</name>
<accession>A0A1E3KZP1</accession>
<dbReference type="InterPro" id="IPR016181">
    <property type="entry name" value="Acyl_CoA_acyltransferase"/>
</dbReference>
<dbReference type="GO" id="GO:0004343">
    <property type="term" value="F:glucosamine 6-phosphate N-acetyltransferase activity"/>
    <property type="evidence" value="ECO:0007669"/>
    <property type="project" value="TreeGrafter"/>
</dbReference>